<evidence type="ECO:0000256" key="10">
    <source>
        <dbReference type="ARBA" id="ARBA00049515"/>
    </source>
</evidence>
<dbReference type="SUPFAM" id="SSF55681">
    <property type="entry name" value="Class II aaRS and biotin synthetases"/>
    <property type="match status" value="1"/>
</dbReference>
<dbReference type="SUPFAM" id="SSF55200">
    <property type="entry name" value="Translation initiation factor IF3, C-terminal domain"/>
    <property type="match status" value="1"/>
</dbReference>
<evidence type="ECO:0000256" key="9">
    <source>
        <dbReference type="ARBA" id="ARBA00023146"/>
    </source>
</evidence>
<organism evidence="12">
    <name type="scientific">sediment metagenome</name>
    <dbReference type="NCBI Taxonomy" id="749907"/>
    <lineage>
        <taxon>unclassified sequences</taxon>
        <taxon>metagenomes</taxon>
        <taxon>ecological metagenomes</taxon>
    </lineage>
</organism>
<dbReference type="InterPro" id="IPR019813">
    <property type="entry name" value="Translation_initiation_fac3_CS"/>
</dbReference>
<dbReference type="Pfam" id="PF00587">
    <property type="entry name" value="tRNA-synt_2b"/>
    <property type="match status" value="1"/>
</dbReference>
<feature type="non-terminal residue" evidence="12">
    <location>
        <position position="447"/>
    </location>
</feature>
<dbReference type="Pfam" id="PF00707">
    <property type="entry name" value="IF3_C"/>
    <property type="match status" value="1"/>
</dbReference>
<dbReference type="GO" id="GO:0005737">
    <property type="term" value="C:cytoplasm"/>
    <property type="evidence" value="ECO:0007669"/>
    <property type="project" value="InterPro"/>
</dbReference>
<dbReference type="FunFam" id="3.10.20.80:FF:000001">
    <property type="entry name" value="Translation initiation factor IF-3"/>
    <property type="match status" value="1"/>
</dbReference>
<dbReference type="NCBIfam" id="TIGR00168">
    <property type="entry name" value="infC"/>
    <property type="match status" value="1"/>
</dbReference>
<evidence type="ECO:0000256" key="5">
    <source>
        <dbReference type="ARBA" id="ARBA00022598"/>
    </source>
</evidence>
<dbReference type="InterPro" id="IPR002314">
    <property type="entry name" value="aa-tRNA-synt_IIb"/>
</dbReference>
<evidence type="ECO:0000256" key="8">
    <source>
        <dbReference type="ARBA" id="ARBA00022917"/>
    </source>
</evidence>
<keyword evidence="8" id="KW-0648">Protein biosynthesis</keyword>
<keyword evidence="9 12" id="KW-0030">Aminoacyl-tRNA synthetase</keyword>
<dbReference type="SUPFAM" id="SSF52954">
    <property type="entry name" value="Class II aaRS ABD-related"/>
    <property type="match status" value="1"/>
</dbReference>
<dbReference type="GO" id="GO:0006435">
    <property type="term" value="P:threonyl-tRNA aminoacylation"/>
    <property type="evidence" value="ECO:0007669"/>
    <property type="project" value="InterPro"/>
</dbReference>
<dbReference type="PANTHER" id="PTHR11451">
    <property type="entry name" value="THREONINE-TRNA LIGASE"/>
    <property type="match status" value="1"/>
</dbReference>
<sequence length="447" mass="49832">MLHGLLRVRGFTQDDAHLFIREDQIEAEMAACLRFGLDLLSFFGFANVKAFLATRPADFMGELAAWNDAEAAIKRVLDAAGMPYEVDEGGGAFYGPKIDLKIRDAIGREWQCTTFQLDFQMPQRFELEYVAQDGSRKRPIMIHRALFGSVERFIAVLIEQYAGAFPMWLAPVQARVITVSEKAEAYGREVEAVLRAADLRVEADLSADKLNAKIRRAQLEKIPYMLVVGERDMAAPGGVAANPRRQAAARGFHRRAGEDLGRGSGGPVARRWPGGFGIEYRQRAGGKSIARPGGYHGRGPVSATDNYRVGRRIRVPEVRVIGADGGQVGIVPTHEALRMAEDLGLDLVEVSPRAVPPVCRIMDFGRFKYQESKKEKASRKHQSTVVLKEIKFRPKTDTHDLDFKLKHIRRFLGEGNKVRLMIVFRGREIVHPETGQAVLDLVSKEVA</sequence>
<accession>D9PKZ2</accession>
<comment type="caution">
    <text evidence="12">The sequence shown here is derived from an EMBL/GenBank/DDBJ whole genome shotgun (WGS) entry which is preliminary data.</text>
</comment>
<dbReference type="GO" id="GO:0005524">
    <property type="term" value="F:ATP binding"/>
    <property type="evidence" value="ECO:0007669"/>
    <property type="project" value="UniProtKB-KW"/>
</dbReference>
<dbReference type="EC" id="6.1.1.3" evidence="3"/>
<comment type="similarity">
    <text evidence="1">Belongs to the IF-3 family.</text>
</comment>
<dbReference type="Gene3D" id="3.30.110.10">
    <property type="entry name" value="Translation initiation factor 3 (IF-3), C-terminal domain"/>
    <property type="match status" value="1"/>
</dbReference>
<evidence type="ECO:0000256" key="7">
    <source>
        <dbReference type="ARBA" id="ARBA00022840"/>
    </source>
</evidence>
<evidence type="ECO:0000259" key="11">
    <source>
        <dbReference type="PROSITE" id="PS50862"/>
    </source>
</evidence>
<keyword evidence="7" id="KW-0067">ATP-binding</keyword>
<dbReference type="InterPro" id="IPR036787">
    <property type="entry name" value="T_IF-3_N_sf"/>
</dbReference>
<evidence type="ECO:0000256" key="6">
    <source>
        <dbReference type="ARBA" id="ARBA00022741"/>
    </source>
</evidence>
<dbReference type="InterPro" id="IPR045864">
    <property type="entry name" value="aa-tRNA-synth_II/BPL/LPL"/>
</dbReference>
<feature type="domain" description="Aminoacyl-transfer RNA synthetases class-II family profile" evidence="11">
    <location>
        <begin position="6"/>
        <end position="166"/>
    </location>
</feature>
<dbReference type="SUPFAM" id="SSF54364">
    <property type="entry name" value="Translation initiation factor IF3, N-terminal domain"/>
    <property type="match status" value="1"/>
</dbReference>
<dbReference type="InterPro" id="IPR036788">
    <property type="entry name" value="T_IF-3_C_sf"/>
</dbReference>
<dbReference type="Pfam" id="PF05198">
    <property type="entry name" value="IF3_N"/>
    <property type="match status" value="1"/>
</dbReference>
<evidence type="ECO:0000256" key="2">
    <source>
        <dbReference type="ARBA" id="ARBA00008226"/>
    </source>
</evidence>
<proteinExistence type="inferred from homology"/>
<reference evidence="12" key="1">
    <citation type="submission" date="2010-07" db="EMBL/GenBank/DDBJ databases">
        <authorList>
            <consortium name="CONSOLIDER consortium CSD2007-00005"/>
            <person name="Guazzaroni M.-E."/>
            <person name="Richter M."/>
            <person name="Garcia-Salamanca A."/>
            <person name="Yarza P."/>
            <person name="Ferrer M."/>
        </authorList>
    </citation>
    <scope>NUCLEOTIDE SEQUENCE</scope>
</reference>
<evidence type="ECO:0000256" key="3">
    <source>
        <dbReference type="ARBA" id="ARBA00013163"/>
    </source>
</evidence>
<keyword evidence="4" id="KW-0396">Initiation factor</keyword>
<protein>
    <recommendedName>
        <fullName evidence="3">threonine--tRNA ligase</fullName>
        <ecNumber evidence="3">6.1.1.3</ecNumber>
    </recommendedName>
</protein>
<dbReference type="Pfam" id="PF03129">
    <property type="entry name" value="HGTP_anticodon"/>
    <property type="match status" value="1"/>
</dbReference>
<dbReference type="Gene3D" id="3.40.50.800">
    <property type="entry name" value="Anticodon-binding domain"/>
    <property type="match status" value="1"/>
</dbReference>
<dbReference type="InterPro" id="IPR019814">
    <property type="entry name" value="Translation_initiation_fac_3_N"/>
</dbReference>
<dbReference type="EMBL" id="ADZX01000663">
    <property type="protein sequence ID" value="EFK95773.1"/>
    <property type="molecule type" value="Genomic_DNA"/>
</dbReference>
<evidence type="ECO:0000256" key="1">
    <source>
        <dbReference type="ARBA" id="ARBA00005439"/>
    </source>
</evidence>
<evidence type="ECO:0000256" key="4">
    <source>
        <dbReference type="ARBA" id="ARBA00022540"/>
    </source>
</evidence>
<reference evidence="12" key="2">
    <citation type="journal article" date="2011" name="Microb. Ecol.">
        <title>Taxonomic and Functional Metagenomic Profiling of the Microbial Community in the Anoxic Sediment of a Sub-saline Shallow Lake (Laguna de Carrizo, Central Spain).</title>
        <authorList>
            <person name="Ferrer M."/>
            <person name="Guazzaroni M.E."/>
            <person name="Richter M."/>
            <person name="Garcia-Salamanca A."/>
            <person name="Yarza P."/>
            <person name="Suarez-Suarez A."/>
            <person name="Solano J."/>
            <person name="Alcaide M."/>
            <person name="van Dillewijn P."/>
            <person name="Molina-Henares M.A."/>
            <person name="Lopez-Cortes N."/>
            <person name="Al-Ramahi Y."/>
            <person name="Guerrero C."/>
            <person name="Acosta A."/>
            <person name="de Eugenio L.I."/>
            <person name="Martinez V."/>
            <person name="Marques S."/>
            <person name="Rojo F."/>
            <person name="Santero E."/>
            <person name="Genilloud O."/>
            <person name="Perez-Perez J."/>
            <person name="Rossello-Mora R."/>
            <person name="Ramos J.L."/>
        </authorList>
    </citation>
    <scope>NUCLEOTIDE SEQUENCE</scope>
</reference>
<dbReference type="PROSITE" id="PS50862">
    <property type="entry name" value="AA_TRNA_LIGASE_II"/>
    <property type="match status" value="1"/>
</dbReference>
<dbReference type="AlphaFoldDB" id="D9PKZ2"/>
<dbReference type="GO" id="GO:0003743">
    <property type="term" value="F:translation initiation factor activity"/>
    <property type="evidence" value="ECO:0007669"/>
    <property type="project" value="UniProtKB-KW"/>
</dbReference>
<dbReference type="Gene3D" id="3.30.930.10">
    <property type="entry name" value="Bira Bifunctional Protein, Domain 2"/>
    <property type="match status" value="1"/>
</dbReference>
<dbReference type="CDD" id="cd00860">
    <property type="entry name" value="ThrRS_anticodon"/>
    <property type="match status" value="1"/>
</dbReference>
<evidence type="ECO:0000313" key="12">
    <source>
        <dbReference type="EMBL" id="EFK95773.1"/>
    </source>
</evidence>
<dbReference type="Gene3D" id="3.10.20.80">
    <property type="entry name" value="Translation initiation factor 3 (IF-3), N-terminal domain"/>
    <property type="match status" value="1"/>
</dbReference>
<dbReference type="InterPro" id="IPR047246">
    <property type="entry name" value="ThrRS_anticodon"/>
</dbReference>
<dbReference type="GO" id="GO:0004829">
    <property type="term" value="F:threonine-tRNA ligase activity"/>
    <property type="evidence" value="ECO:0007669"/>
    <property type="project" value="UniProtKB-EC"/>
</dbReference>
<dbReference type="PROSITE" id="PS00938">
    <property type="entry name" value="IF3"/>
    <property type="match status" value="1"/>
</dbReference>
<comment type="catalytic activity">
    <reaction evidence="10">
        <text>tRNA(Thr) + L-threonine + ATP = L-threonyl-tRNA(Thr) + AMP + diphosphate + H(+)</text>
        <dbReference type="Rhea" id="RHEA:24624"/>
        <dbReference type="Rhea" id="RHEA-COMP:9670"/>
        <dbReference type="Rhea" id="RHEA-COMP:9704"/>
        <dbReference type="ChEBI" id="CHEBI:15378"/>
        <dbReference type="ChEBI" id="CHEBI:30616"/>
        <dbReference type="ChEBI" id="CHEBI:33019"/>
        <dbReference type="ChEBI" id="CHEBI:57926"/>
        <dbReference type="ChEBI" id="CHEBI:78442"/>
        <dbReference type="ChEBI" id="CHEBI:78534"/>
        <dbReference type="ChEBI" id="CHEBI:456215"/>
        <dbReference type="EC" id="6.1.1.3"/>
    </reaction>
</comment>
<keyword evidence="6" id="KW-0547">Nucleotide-binding</keyword>
<dbReference type="InterPro" id="IPR004154">
    <property type="entry name" value="Anticodon-bd"/>
</dbReference>
<dbReference type="InterPro" id="IPR001288">
    <property type="entry name" value="Translation_initiation_fac_3"/>
</dbReference>
<dbReference type="InterPro" id="IPR036621">
    <property type="entry name" value="Anticodon-bd_dom_sf"/>
</dbReference>
<dbReference type="InterPro" id="IPR006195">
    <property type="entry name" value="aa-tRNA-synth_II"/>
</dbReference>
<keyword evidence="5 12" id="KW-0436">Ligase</keyword>
<name>D9PKZ2_9ZZZZ</name>
<dbReference type="PANTHER" id="PTHR11451:SF44">
    <property type="entry name" value="THREONINE--TRNA LIGASE, CHLOROPLASTIC_MITOCHONDRIAL 2"/>
    <property type="match status" value="1"/>
</dbReference>
<comment type="similarity">
    <text evidence="2">Belongs to the class-II aminoacyl-tRNA synthetase family.</text>
</comment>
<gene>
    <name evidence="12" type="primary">thrS</name>
    <name evidence="12" type="ORF">LDC_2213</name>
</gene>
<dbReference type="InterPro" id="IPR019815">
    <property type="entry name" value="Translation_initiation_fac_3_C"/>
</dbReference>
<dbReference type="InterPro" id="IPR002320">
    <property type="entry name" value="Thr-tRNA-ligase_IIa"/>
</dbReference>
<dbReference type="HAMAP" id="MF_00080">
    <property type="entry name" value="IF_3"/>
    <property type="match status" value="1"/>
</dbReference>
<dbReference type="PRINTS" id="PR01047">
    <property type="entry name" value="TRNASYNTHTHR"/>
</dbReference>